<keyword evidence="1" id="KW-0812">Transmembrane</keyword>
<dbReference type="AlphaFoldDB" id="A0A0K2TNB9"/>
<name>A0A0K2TNB9_LEPSM</name>
<evidence type="ECO:0000256" key="1">
    <source>
        <dbReference type="SAM" id="Phobius"/>
    </source>
</evidence>
<proteinExistence type="predicted"/>
<keyword evidence="1" id="KW-1133">Transmembrane helix</keyword>
<reference evidence="2" key="1">
    <citation type="submission" date="2014-05" db="EMBL/GenBank/DDBJ databases">
        <authorList>
            <person name="Chronopoulou M."/>
        </authorList>
    </citation>
    <scope>NUCLEOTIDE SEQUENCE</scope>
    <source>
        <tissue evidence="2">Whole organism</tissue>
    </source>
</reference>
<keyword evidence="1" id="KW-0472">Membrane</keyword>
<organism evidence="2">
    <name type="scientific">Lepeophtheirus salmonis</name>
    <name type="common">Salmon louse</name>
    <name type="synonym">Caligus salmonis</name>
    <dbReference type="NCBI Taxonomy" id="72036"/>
    <lineage>
        <taxon>Eukaryota</taxon>
        <taxon>Metazoa</taxon>
        <taxon>Ecdysozoa</taxon>
        <taxon>Arthropoda</taxon>
        <taxon>Crustacea</taxon>
        <taxon>Multicrustacea</taxon>
        <taxon>Hexanauplia</taxon>
        <taxon>Copepoda</taxon>
        <taxon>Siphonostomatoida</taxon>
        <taxon>Caligidae</taxon>
        <taxon>Lepeophtheirus</taxon>
    </lineage>
</organism>
<accession>A0A0K2TNB9</accession>
<dbReference type="EMBL" id="HACA01009590">
    <property type="protein sequence ID" value="CDW26951.1"/>
    <property type="molecule type" value="Transcribed_RNA"/>
</dbReference>
<sequence>MGFVATFFIILLVLLIVMGLYISVRFGLNYSRGMRGYEAVPHIESFRNIFSSFSRRGAYQEI</sequence>
<evidence type="ECO:0000313" key="2">
    <source>
        <dbReference type="EMBL" id="CDW26951.1"/>
    </source>
</evidence>
<protein>
    <submittedName>
        <fullName evidence="2">Uncharacterized protein</fullName>
    </submittedName>
</protein>
<feature type="transmembrane region" description="Helical" evidence="1">
    <location>
        <begin position="6"/>
        <end position="28"/>
    </location>
</feature>